<protein>
    <submittedName>
        <fullName evidence="1">Myosin I</fullName>
    </submittedName>
</protein>
<name>A0A086KVK3_TOXGO</name>
<sequence>MELAAGSGTPLASAAKETASSCSLSETSEACVLLPAQELNIHQDCRGVSSIDDSAGRTDLLGSWFWVGHPTKLWTVARLAEIHAKDGNGEKALQGNADATCVVEFQDGGFAEMRLADLRGSVDSPRLLK</sequence>
<organism evidence="1 2">
    <name type="scientific">Toxoplasma gondii GAB2-2007-GAL-DOM2</name>
    <dbReference type="NCBI Taxonomy" id="1130820"/>
    <lineage>
        <taxon>Eukaryota</taxon>
        <taxon>Sar</taxon>
        <taxon>Alveolata</taxon>
        <taxon>Apicomplexa</taxon>
        <taxon>Conoidasida</taxon>
        <taxon>Coccidia</taxon>
        <taxon>Eucoccidiorida</taxon>
        <taxon>Eimeriorina</taxon>
        <taxon>Sarcocystidae</taxon>
        <taxon>Toxoplasma</taxon>
    </lineage>
</organism>
<dbReference type="AlphaFoldDB" id="A0A086KVK3"/>
<feature type="non-terminal residue" evidence="1">
    <location>
        <position position="129"/>
    </location>
</feature>
<dbReference type="EMBL" id="AHZU02000106">
    <property type="protein sequence ID" value="KFG48421.1"/>
    <property type="molecule type" value="Genomic_DNA"/>
</dbReference>
<reference evidence="1 2" key="1">
    <citation type="submission" date="2014-02" db="EMBL/GenBank/DDBJ databases">
        <authorList>
            <person name="Sibley D."/>
            <person name="Venepally P."/>
            <person name="Karamycheva S."/>
            <person name="Hadjithomas M."/>
            <person name="Khan A."/>
            <person name="Brunk B."/>
            <person name="Roos D."/>
            <person name="Caler E."/>
            <person name="Lorenzi H."/>
        </authorList>
    </citation>
    <scope>NUCLEOTIDE SEQUENCE [LARGE SCALE GENOMIC DNA]</scope>
    <source>
        <strain evidence="1 2">GAB2-2007-GAL-DOM2</strain>
    </source>
</reference>
<dbReference type="VEuPathDB" id="ToxoDB:TGDOM2_230980A"/>
<evidence type="ECO:0000313" key="1">
    <source>
        <dbReference type="EMBL" id="KFG48421.1"/>
    </source>
</evidence>
<proteinExistence type="predicted"/>
<dbReference type="Proteomes" id="UP000028837">
    <property type="component" value="Unassembled WGS sequence"/>
</dbReference>
<gene>
    <name evidence="1" type="ORF">TGDOM2_230980A</name>
</gene>
<evidence type="ECO:0000313" key="2">
    <source>
        <dbReference type="Proteomes" id="UP000028837"/>
    </source>
</evidence>
<accession>A0A086KVK3</accession>
<comment type="caution">
    <text evidence="1">The sequence shown here is derived from an EMBL/GenBank/DDBJ whole genome shotgun (WGS) entry which is preliminary data.</text>
</comment>